<comment type="caution">
    <text evidence="9">The sequence shown here is derived from an EMBL/GenBank/DDBJ whole genome shotgun (WGS) entry which is preliminary data.</text>
</comment>
<feature type="compositionally biased region" description="Basic residues" evidence="7">
    <location>
        <begin position="190"/>
        <end position="215"/>
    </location>
</feature>
<evidence type="ECO:0000256" key="6">
    <source>
        <dbReference type="RuleBase" id="RU003894"/>
    </source>
</evidence>
<name>A0A199W3Y7_ANACO</name>
<feature type="compositionally biased region" description="Gly residues" evidence="7">
    <location>
        <begin position="156"/>
        <end position="167"/>
    </location>
</feature>
<dbReference type="GO" id="GO:0000786">
    <property type="term" value="C:nucleosome"/>
    <property type="evidence" value="ECO:0007669"/>
    <property type="project" value="InterPro"/>
</dbReference>
<dbReference type="InterPro" id="IPR005819">
    <property type="entry name" value="H1/H5"/>
</dbReference>
<dbReference type="CDD" id="cd00073">
    <property type="entry name" value="H15"/>
    <property type="match status" value="1"/>
</dbReference>
<keyword evidence="4 6" id="KW-0238">DNA-binding</keyword>
<feature type="compositionally biased region" description="Basic residues" evidence="7">
    <location>
        <begin position="43"/>
        <end position="58"/>
    </location>
</feature>
<dbReference type="GO" id="GO:0031492">
    <property type="term" value="F:nucleosomal DNA binding"/>
    <property type="evidence" value="ECO:0007669"/>
    <property type="project" value="TreeGrafter"/>
</dbReference>
<feature type="domain" description="H15" evidence="8">
    <location>
        <begin position="63"/>
        <end position="133"/>
    </location>
</feature>
<dbReference type="GO" id="GO:0045910">
    <property type="term" value="P:negative regulation of DNA recombination"/>
    <property type="evidence" value="ECO:0007669"/>
    <property type="project" value="TreeGrafter"/>
</dbReference>
<dbReference type="SMART" id="SM00526">
    <property type="entry name" value="H15"/>
    <property type="match status" value="1"/>
</dbReference>
<feature type="compositionally biased region" description="Low complexity" evidence="7">
    <location>
        <begin position="1"/>
        <end position="33"/>
    </location>
</feature>
<accession>A0A199W3Y7</accession>
<dbReference type="GO" id="GO:0030527">
    <property type="term" value="F:structural constituent of chromatin"/>
    <property type="evidence" value="ECO:0007669"/>
    <property type="project" value="InterPro"/>
</dbReference>
<dbReference type="PANTHER" id="PTHR11467:SF36">
    <property type="entry name" value="HISTONE 24-RELATED"/>
    <property type="match status" value="1"/>
</dbReference>
<evidence type="ECO:0000313" key="9">
    <source>
        <dbReference type="EMBL" id="OAY84197.1"/>
    </source>
</evidence>
<dbReference type="GO" id="GO:0006334">
    <property type="term" value="P:nucleosome assembly"/>
    <property type="evidence" value="ECO:0007669"/>
    <property type="project" value="InterPro"/>
</dbReference>
<evidence type="ECO:0000259" key="8">
    <source>
        <dbReference type="PROSITE" id="PS51504"/>
    </source>
</evidence>
<dbReference type="GO" id="GO:0003690">
    <property type="term" value="F:double-stranded DNA binding"/>
    <property type="evidence" value="ECO:0007669"/>
    <property type="project" value="TreeGrafter"/>
</dbReference>
<dbReference type="Gene3D" id="1.10.10.10">
    <property type="entry name" value="Winged helix-like DNA-binding domain superfamily/Winged helix DNA-binding domain"/>
    <property type="match status" value="1"/>
</dbReference>
<reference evidence="9 10" key="1">
    <citation type="journal article" date="2016" name="DNA Res.">
        <title>The draft genome of MD-2 pineapple using hybrid error correction of long reads.</title>
        <authorList>
            <person name="Redwan R.M."/>
            <person name="Saidin A."/>
            <person name="Kumar S.V."/>
        </authorList>
    </citation>
    <scope>NUCLEOTIDE SEQUENCE [LARGE SCALE GENOMIC DNA]</scope>
    <source>
        <strain evidence="10">cv. MD2</strain>
        <tissue evidence="9">Leaf</tissue>
    </source>
</reference>
<dbReference type="InterPro" id="IPR036388">
    <property type="entry name" value="WH-like_DNA-bd_sf"/>
</dbReference>
<dbReference type="STRING" id="4615.A0A199W3Y7"/>
<proteinExistence type="inferred from homology"/>
<feature type="region of interest" description="Disordered" evidence="7">
    <location>
        <begin position="134"/>
        <end position="232"/>
    </location>
</feature>
<dbReference type="PRINTS" id="PR00624">
    <property type="entry name" value="HISTONEH5"/>
</dbReference>
<dbReference type="Proteomes" id="UP000092600">
    <property type="component" value="Unassembled WGS sequence"/>
</dbReference>
<evidence type="ECO:0000256" key="4">
    <source>
        <dbReference type="ARBA" id="ARBA00023125"/>
    </source>
</evidence>
<evidence type="ECO:0000256" key="2">
    <source>
        <dbReference type="ARBA" id="ARBA00004286"/>
    </source>
</evidence>
<dbReference type="SUPFAM" id="SSF46785">
    <property type="entry name" value="Winged helix' DNA-binding domain"/>
    <property type="match status" value="1"/>
</dbReference>
<evidence type="ECO:0000256" key="3">
    <source>
        <dbReference type="ARBA" id="ARBA00022454"/>
    </source>
</evidence>
<keyword evidence="5 6" id="KW-0539">Nucleus</keyword>
<dbReference type="PANTHER" id="PTHR11467">
    <property type="entry name" value="HISTONE H1"/>
    <property type="match status" value="1"/>
</dbReference>
<dbReference type="EMBL" id="LSRQ01000250">
    <property type="protein sequence ID" value="OAY84197.1"/>
    <property type="molecule type" value="Genomic_DNA"/>
</dbReference>
<evidence type="ECO:0000313" key="10">
    <source>
        <dbReference type="Proteomes" id="UP000092600"/>
    </source>
</evidence>
<organism evidence="9 10">
    <name type="scientific">Ananas comosus</name>
    <name type="common">Pineapple</name>
    <name type="synonym">Ananas ananas</name>
    <dbReference type="NCBI Taxonomy" id="4615"/>
    <lineage>
        <taxon>Eukaryota</taxon>
        <taxon>Viridiplantae</taxon>
        <taxon>Streptophyta</taxon>
        <taxon>Embryophyta</taxon>
        <taxon>Tracheophyta</taxon>
        <taxon>Spermatophyta</taxon>
        <taxon>Magnoliopsida</taxon>
        <taxon>Liliopsida</taxon>
        <taxon>Poales</taxon>
        <taxon>Bromeliaceae</taxon>
        <taxon>Bromelioideae</taxon>
        <taxon>Ananas</taxon>
    </lineage>
</organism>
<dbReference type="InterPro" id="IPR005818">
    <property type="entry name" value="Histone_H1/H5_H15"/>
</dbReference>
<dbReference type="GO" id="GO:0030261">
    <property type="term" value="P:chromosome condensation"/>
    <property type="evidence" value="ECO:0007669"/>
    <property type="project" value="TreeGrafter"/>
</dbReference>
<evidence type="ECO:0000256" key="1">
    <source>
        <dbReference type="ARBA" id="ARBA00004123"/>
    </source>
</evidence>
<sequence length="232" mass="24029">MSTTEEAATAAEPVSGDSAAAAAAAEAAPAEPNAAEEKPMKEKKPRTKKPRPKPKPKKSSTPSHPPYFQMIKDAILALDDKTGSSTYAIAKHIEERHRGVLPPNYKKVLAVQLKNFTAKGKLVKVRASFKLAEAEKGEENAEQMTKKPRRAAAAAAGGGGGGGGGGGSKRKAAALATGGAEKRASLRPSRAAKKTKKKAAVLKPKPKPKQPKSIKSRGGSAVAKKAKKVASA</sequence>
<dbReference type="Pfam" id="PF00538">
    <property type="entry name" value="Linker_histone"/>
    <property type="match status" value="1"/>
</dbReference>
<dbReference type="InterPro" id="IPR036390">
    <property type="entry name" value="WH_DNA-bd_sf"/>
</dbReference>
<gene>
    <name evidence="9" type="ORF">ACMD2_27114</name>
</gene>
<dbReference type="PROSITE" id="PS51504">
    <property type="entry name" value="H15"/>
    <property type="match status" value="1"/>
</dbReference>
<evidence type="ECO:0000256" key="7">
    <source>
        <dbReference type="SAM" id="MobiDB-lite"/>
    </source>
</evidence>
<evidence type="ECO:0000256" key="5">
    <source>
        <dbReference type="ARBA" id="ARBA00023242"/>
    </source>
</evidence>
<protein>
    <submittedName>
        <fullName evidence="9">Histone H1</fullName>
    </submittedName>
</protein>
<dbReference type="AlphaFoldDB" id="A0A199W3Y7"/>
<dbReference type="GO" id="GO:0005634">
    <property type="term" value="C:nucleus"/>
    <property type="evidence" value="ECO:0007669"/>
    <property type="project" value="UniProtKB-SubCell"/>
</dbReference>
<comment type="subcellular location">
    <subcellularLocation>
        <location evidence="2">Chromosome</location>
    </subcellularLocation>
    <subcellularLocation>
        <location evidence="1 6">Nucleus</location>
    </subcellularLocation>
</comment>
<comment type="similarity">
    <text evidence="6">Belongs to the histone H1/H5 family.</text>
</comment>
<keyword evidence="3 6" id="KW-0158">Chromosome</keyword>
<feature type="region of interest" description="Disordered" evidence="7">
    <location>
        <begin position="1"/>
        <end position="68"/>
    </location>
</feature>